<organism evidence="1 2">
    <name type="scientific">Pontibacter virosus</name>
    <dbReference type="NCBI Taxonomy" id="1765052"/>
    <lineage>
        <taxon>Bacteria</taxon>
        <taxon>Pseudomonadati</taxon>
        <taxon>Bacteroidota</taxon>
        <taxon>Cytophagia</taxon>
        <taxon>Cytophagales</taxon>
        <taxon>Hymenobacteraceae</taxon>
        <taxon>Pontibacter</taxon>
    </lineage>
</organism>
<dbReference type="AlphaFoldDB" id="A0A2U1B0L4"/>
<accession>A0A2U1B0L4</accession>
<dbReference type="EMBL" id="QEKI01000003">
    <property type="protein sequence ID" value="PVY42230.1"/>
    <property type="molecule type" value="Genomic_DNA"/>
</dbReference>
<evidence type="ECO:0000313" key="2">
    <source>
        <dbReference type="Proteomes" id="UP000245466"/>
    </source>
</evidence>
<protein>
    <submittedName>
        <fullName evidence="1">Uncharacterized protein</fullName>
    </submittedName>
</protein>
<keyword evidence="2" id="KW-1185">Reference proteome</keyword>
<proteinExistence type="predicted"/>
<dbReference type="Proteomes" id="UP000245466">
    <property type="component" value="Unassembled WGS sequence"/>
</dbReference>
<reference evidence="1 2" key="1">
    <citation type="submission" date="2018-04" db="EMBL/GenBank/DDBJ databases">
        <title>Genomic Encyclopedia of Type Strains, Phase IV (KMG-IV): sequencing the most valuable type-strain genomes for metagenomic binning, comparative biology and taxonomic classification.</title>
        <authorList>
            <person name="Goeker M."/>
        </authorList>
    </citation>
    <scope>NUCLEOTIDE SEQUENCE [LARGE SCALE GENOMIC DNA]</scope>
    <source>
        <strain evidence="1 2">DSM 100231</strain>
    </source>
</reference>
<name>A0A2U1B0L4_9BACT</name>
<sequence>MKQLLKIWSLLMLFVHLSSLAFVSFLPGAHAGVSIKKVCLRQQAQSKVASSELNSVDFKHPVAVDADSTEQPKGEAEIRLCNVKLFCTPASTPAGFIPPRTLYQEPGYMAFAYYSQTTPTEPDPPRFG</sequence>
<evidence type="ECO:0000313" key="1">
    <source>
        <dbReference type="EMBL" id="PVY42230.1"/>
    </source>
</evidence>
<comment type="caution">
    <text evidence="1">The sequence shown here is derived from an EMBL/GenBank/DDBJ whole genome shotgun (WGS) entry which is preliminary data.</text>
</comment>
<gene>
    <name evidence="1" type="ORF">C8E01_10396</name>
</gene>